<proteinExistence type="predicted"/>
<dbReference type="PANTHER" id="PTHR22744">
    <property type="entry name" value="HELIX LOOP HELIX PROTEIN 21-RELATED"/>
    <property type="match status" value="1"/>
</dbReference>
<dbReference type="SUPFAM" id="SSF54695">
    <property type="entry name" value="POZ domain"/>
    <property type="match status" value="1"/>
</dbReference>
<dbReference type="AlphaFoldDB" id="A0ABD3XAG6"/>
<dbReference type="PROSITE" id="PS50097">
    <property type="entry name" value="BTB"/>
    <property type="match status" value="1"/>
</dbReference>
<dbReference type="Proteomes" id="UP001634394">
    <property type="component" value="Unassembled WGS sequence"/>
</dbReference>
<dbReference type="CDD" id="cd18186">
    <property type="entry name" value="BTB_POZ_ZBTB_KLHL-like"/>
    <property type="match status" value="1"/>
</dbReference>
<dbReference type="Gene3D" id="3.30.710.10">
    <property type="entry name" value="Potassium Channel Kv1.1, Chain A"/>
    <property type="match status" value="1"/>
</dbReference>
<gene>
    <name evidence="2" type="ORF">ACJMK2_028255</name>
</gene>
<sequence length="218" mass="25173">MSSSRDIQYYTSTSDENLNDDPNLKEFDFTIKSTWSDLQLEVEGKTLYVTRSFLAMISPVFRRMFASEFKENESTNISLPDKKYEDVLVFLRCSIPWSSVKVTNENIVQILPLAHEYCIAGLVEDCCVCLMQELDTVIEAKRICDIYFLADKYGLTKVIEKCIEKFSKTSSAQYRNMELFNTIPSDIRYRVMLARLQVIDSPPAPTFVFAQSGRTPWK</sequence>
<dbReference type="InterPro" id="IPR000210">
    <property type="entry name" value="BTB/POZ_dom"/>
</dbReference>
<evidence type="ECO:0000259" key="1">
    <source>
        <dbReference type="PROSITE" id="PS50097"/>
    </source>
</evidence>
<protein>
    <recommendedName>
        <fullName evidence="1">BTB domain-containing protein</fullName>
    </recommendedName>
</protein>
<feature type="domain" description="BTB" evidence="1">
    <location>
        <begin position="36"/>
        <end position="92"/>
    </location>
</feature>
<evidence type="ECO:0000313" key="3">
    <source>
        <dbReference type="Proteomes" id="UP001634394"/>
    </source>
</evidence>
<dbReference type="EMBL" id="JBJQND010000003">
    <property type="protein sequence ID" value="KAL3881863.1"/>
    <property type="molecule type" value="Genomic_DNA"/>
</dbReference>
<organism evidence="2 3">
    <name type="scientific">Sinanodonta woodiana</name>
    <name type="common">Chinese pond mussel</name>
    <name type="synonym">Anodonta woodiana</name>
    <dbReference type="NCBI Taxonomy" id="1069815"/>
    <lineage>
        <taxon>Eukaryota</taxon>
        <taxon>Metazoa</taxon>
        <taxon>Spiralia</taxon>
        <taxon>Lophotrochozoa</taxon>
        <taxon>Mollusca</taxon>
        <taxon>Bivalvia</taxon>
        <taxon>Autobranchia</taxon>
        <taxon>Heteroconchia</taxon>
        <taxon>Palaeoheterodonta</taxon>
        <taxon>Unionida</taxon>
        <taxon>Unionoidea</taxon>
        <taxon>Unionidae</taxon>
        <taxon>Unioninae</taxon>
        <taxon>Sinanodonta</taxon>
    </lineage>
</organism>
<dbReference type="SMART" id="SM00225">
    <property type="entry name" value="BTB"/>
    <property type="match status" value="1"/>
</dbReference>
<reference evidence="2 3" key="1">
    <citation type="submission" date="2024-11" db="EMBL/GenBank/DDBJ databases">
        <title>Chromosome-level genome assembly of the freshwater bivalve Anodonta woodiana.</title>
        <authorList>
            <person name="Chen X."/>
        </authorList>
    </citation>
    <scope>NUCLEOTIDE SEQUENCE [LARGE SCALE GENOMIC DNA]</scope>
    <source>
        <strain evidence="2">MN2024</strain>
        <tissue evidence="2">Gills</tissue>
    </source>
</reference>
<dbReference type="InterPro" id="IPR011333">
    <property type="entry name" value="SKP1/BTB/POZ_sf"/>
</dbReference>
<name>A0ABD3XAG6_SINWO</name>
<keyword evidence="3" id="KW-1185">Reference proteome</keyword>
<comment type="caution">
    <text evidence="2">The sequence shown here is derived from an EMBL/GenBank/DDBJ whole genome shotgun (WGS) entry which is preliminary data.</text>
</comment>
<evidence type="ECO:0000313" key="2">
    <source>
        <dbReference type="EMBL" id="KAL3881863.1"/>
    </source>
</evidence>
<dbReference type="PANTHER" id="PTHR22744:SF17">
    <property type="entry name" value="BTB DOMAIN-CONTAINING PROTEIN"/>
    <property type="match status" value="1"/>
</dbReference>
<dbReference type="Pfam" id="PF00651">
    <property type="entry name" value="BTB"/>
    <property type="match status" value="1"/>
</dbReference>
<accession>A0ABD3XAG6</accession>